<evidence type="ECO:0000256" key="1">
    <source>
        <dbReference type="ARBA" id="ARBA00007228"/>
    </source>
</evidence>
<feature type="domain" description="RNA 2-O ribose methyltransferase substrate binding" evidence="4">
    <location>
        <begin position="5"/>
        <end position="79"/>
    </location>
</feature>
<evidence type="ECO:0000313" key="5">
    <source>
        <dbReference type="EMBL" id="VAW49794.1"/>
    </source>
</evidence>
<accession>A0A3B0X1T8</accession>
<dbReference type="SUPFAM" id="SSF75217">
    <property type="entry name" value="alpha/beta knot"/>
    <property type="match status" value="1"/>
</dbReference>
<keyword evidence="2 5" id="KW-0489">Methyltransferase</keyword>
<organism evidence="5">
    <name type="scientific">hydrothermal vent metagenome</name>
    <dbReference type="NCBI Taxonomy" id="652676"/>
    <lineage>
        <taxon>unclassified sequences</taxon>
        <taxon>metagenomes</taxon>
        <taxon>ecological metagenomes</taxon>
    </lineage>
</organism>
<dbReference type="Gene3D" id="3.30.1330.30">
    <property type="match status" value="1"/>
</dbReference>
<evidence type="ECO:0000259" key="4">
    <source>
        <dbReference type="SMART" id="SM00967"/>
    </source>
</evidence>
<evidence type="ECO:0000256" key="3">
    <source>
        <dbReference type="ARBA" id="ARBA00022679"/>
    </source>
</evidence>
<evidence type="ECO:0000256" key="2">
    <source>
        <dbReference type="ARBA" id="ARBA00022603"/>
    </source>
</evidence>
<gene>
    <name evidence="5" type="ORF">MNBD_GAMMA04-695</name>
</gene>
<dbReference type="SMART" id="SM00967">
    <property type="entry name" value="SpoU_sub_bind"/>
    <property type="match status" value="1"/>
</dbReference>
<dbReference type="InterPro" id="IPR004441">
    <property type="entry name" value="rRNA_MeTrfase_TrmH"/>
</dbReference>
<dbReference type="Pfam" id="PF08032">
    <property type="entry name" value="SpoU_sub_bind"/>
    <property type="match status" value="1"/>
</dbReference>
<dbReference type="CDD" id="cd18103">
    <property type="entry name" value="SpoU-like_RlmB"/>
    <property type="match status" value="1"/>
</dbReference>
<dbReference type="PANTHER" id="PTHR46429">
    <property type="entry name" value="23S RRNA (GUANOSINE-2'-O-)-METHYLTRANSFERASE RLMB"/>
    <property type="match status" value="1"/>
</dbReference>
<dbReference type="SUPFAM" id="SSF55315">
    <property type="entry name" value="L30e-like"/>
    <property type="match status" value="1"/>
</dbReference>
<comment type="similarity">
    <text evidence="1">Belongs to the class IV-like SAM-binding methyltransferase superfamily. RNA methyltransferase TrmH family.</text>
</comment>
<name>A0A3B0X1T8_9ZZZZ</name>
<dbReference type="FunFam" id="3.40.1280.10:FF:000008">
    <property type="entry name" value="Group 3 RNA methyltransferase TrmH"/>
    <property type="match status" value="1"/>
</dbReference>
<dbReference type="GO" id="GO:0003723">
    <property type="term" value="F:RNA binding"/>
    <property type="evidence" value="ECO:0007669"/>
    <property type="project" value="InterPro"/>
</dbReference>
<dbReference type="PANTHER" id="PTHR46429:SF1">
    <property type="entry name" value="23S RRNA (GUANOSINE-2'-O-)-METHYLTRANSFERASE RLMB"/>
    <property type="match status" value="1"/>
</dbReference>
<dbReference type="Gene3D" id="3.40.1280.10">
    <property type="match status" value="1"/>
</dbReference>
<dbReference type="InterPro" id="IPR013123">
    <property type="entry name" value="SpoU_subst-bd"/>
</dbReference>
<dbReference type="InterPro" id="IPR029026">
    <property type="entry name" value="tRNA_m1G_MTases_N"/>
</dbReference>
<dbReference type="Pfam" id="PF00588">
    <property type="entry name" value="SpoU_methylase"/>
    <property type="match status" value="1"/>
</dbReference>
<proteinExistence type="inferred from homology"/>
<dbReference type="EC" id="2.1.1.185" evidence="5"/>
<keyword evidence="3 5" id="KW-0808">Transferase</keyword>
<dbReference type="EMBL" id="UOFB01000390">
    <property type="protein sequence ID" value="VAW49794.1"/>
    <property type="molecule type" value="Genomic_DNA"/>
</dbReference>
<dbReference type="InterPro" id="IPR001537">
    <property type="entry name" value="SpoU_MeTrfase"/>
</dbReference>
<sequence length="250" mass="27235">MKQDVIYGLHAVEKFVKQAPHLVYQLSFIKGRLNNRQQSLYDYAKSLGLSLEYVAKSAFNKIDGNHQGVMALVAKQADLNESDLLSIMEKAKNPLFIFLDEVQDPHNLGAVLRTADAVGADAVIIPKHNSVGMNATVRKVASGAADNVKLIVVSNLTRTLKEMQQAGMWMVGLDGDTEQTIYDQDFTGSTGIVMGAEGSGLRRLTKEACDYLAAIPMVGVVESLNVSVAAGITVYEVYRQRHQVSKAFSS</sequence>
<protein>
    <submittedName>
        <fullName evidence="5">23S rRNA (Guanosine(2251)-2'-O)-methyltransferase</fullName>
        <ecNumber evidence="5">2.1.1.185</ecNumber>
    </submittedName>
</protein>
<dbReference type="GO" id="GO:0070039">
    <property type="term" value="F:rRNA (guanosine-2'-O-)-methyltransferase activity"/>
    <property type="evidence" value="ECO:0007669"/>
    <property type="project" value="TreeGrafter"/>
</dbReference>
<dbReference type="GO" id="GO:0005829">
    <property type="term" value="C:cytosol"/>
    <property type="evidence" value="ECO:0007669"/>
    <property type="project" value="TreeGrafter"/>
</dbReference>
<dbReference type="AlphaFoldDB" id="A0A3B0X1T8"/>
<dbReference type="InterPro" id="IPR029028">
    <property type="entry name" value="Alpha/beta_knot_MTases"/>
</dbReference>
<dbReference type="NCBIfam" id="TIGR00186">
    <property type="entry name" value="rRNA_methyl_3"/>
    <property type="match status" value="1"/>
</dbReference>
<reference evidence="5" key="1">
    <citation type="submission" date="2018-06" db="EMBL/GenBank/DDBJ databases">
        <authorList>
            <person name="Zhirakovskaya E."/>
        </authorList>
    </citation>
    <scope>NUCLEOTIDE SEQUENCE</scope>
</reference>
<dbReference type="InterPro" id="IPR029064">
    <property type="entry name" value="Ribosomal_eL30-like_sf"/>
</dbReference>